<protein>
    <submittedName>
        <fullName evidence="1">Uncharacterized protein</fullName>
    </submittedName>
</protein>
<name>A0A7W9UT04_9ACTN</name>
<evidence type="ECO:0000313" key="2">
    <source>
        <dbReference type="Proteomes" id="UP000585836"/>
    </source>
</evidence>
<dbReference type="AlphaFoldDB" id="A0A7W9UT04"/>
<dbReference type="Proteomes" id="UP000585836">
    <property type="component" value="Unassembled WGS sequence"/>
</dbReference>
<dbReference type="RefSeq" id="WP_184970307.1">
    <property type="nucleotide sequence ID" value="NZ_BAAAWF010000116.1"/>
</dbReference>
<proteinExistence type="predicted"/>
<accession>A0A7W9UT04</accession>
<comment type="caution">
    <text evidence="1">The sequence shown here is derived from an EMBL/GenBank/DDBJ whole genome shotgun (WGS) entry which is preliminary data.</text>
</comment>
<sequence length="163" mass="18153">MSSSVQFRMTVFPPTSHTPPALRPDLAEDYESLVMDACELLAETDCRFDVAGFGQNPWPVDVSYDLSSVIEQLPRARTALRRGEPARIDFYGQGVERVITFDPVGERVTMTCTTRTDRIPAQAKETASLTAVEGMLAALAHDFRQALDRACPDIATREPFTQW</sequence>
<reference evidence="1 2" key="1">
    <citation type="submission" date="2020-08" db="EMBL/GenBank/DDBJ databases">
        <title>Genomic Encyclopedia of Type Strains, Phase III (KMG-III): the genomes of soil and plant-associated and newly described type strains.</title>
        <authorList>
            <person name="Whitman W."/>
        </authorList>
    </citation>
    <scope>NUCLEOTIDE SEQUENCE [LARGE SCALE GENOMIC DNA]</scope>
    <source>
        <strain evidence="1 2">CECT 3313</strain>
    </source>
</reference>
<evidence type="ECO:0000313" key="1">
    <source>
        <dbReference type="EMBL" id="MBB5930135.1"/>
    </source>
</evidence>
<keyword evidence="2" id="KW-1185">Reference proteome</keyword>
<organism evidence="1 2">
    <name type="scientific">Streptomyces echinatus</name>
    <dbReference type="NCBI Taxonomy" id="67293"/>
    <lineage>
        <taxon>Bacteria</taxon>
        <taxon>Bacillati</taxon>
        <taxon>Actinomycetota</taxon>
        <taxon>Actinomycetes</taxon>
        <taxon>Kitasatosporales</taxon>
        <taxon>Streptomycetaceae</taxon>
        <taxon>Streptomyces</taxon>
    </lineage>
</organism>
<dbReference type="EMBL" id="JACHJK010000011">
    <property type="protein sequence ID" value="MBB5930135.1"/>
    <property type="molecule type" value="Genomic_DNA"/>
</dbReference>
<gene>
    <name evidence="1" type="ORF">FHS34_005628</name>
</gene>